<organism evidence="1 2">
    <name type="scientific">Penicillium rubens (strain ATCC 28089 / DSM 1075 / NRRL 1951 / Wisconsin 54-1255)</name>
    <name type="common">Penicillium chrysogenum</name>
    <dbReference type="NCBI Taxonomy" id="500485"/>
    <lineage>
        <taxon>Eukaryota</taxon>
        <taxon>Fungi</taxon>
        <taxon>Dikarya</taxon>
        <taxon>Ascomycota</taxon>
        <taxon>Pezizomycotina</taxon>
        <taxon>Eurotiomycetes</taxon>
        <taxon>Eurotiomycetidae</taxon>
        <taxon>Eurotiales</taxon>
        <taxon>Aspergillaceae</taxon>
        <taxon>Penicillium</taxon>
        <taxon>Penicillium chrysogenum species complex</taxon>
    </lineage>
</organism>
<dbReference type="Proteomes" id="UP000000724">
    <property type="component" value="Contig Pc00c20"/>
</dbReference>
<accession>B6HEZ6</accession>
<name>B6HEZ6_PENRW</name>
<dbReference type="VEuPathDB" id="FungiDB:PCH_Pc20g08720"/>
<proteinExistence type="predicted"/>
<protein>
    <submittedName>
        <fullName evidence="1">Uncharacterized protein</fullName>
    </submittedName>
</protein>
<reference evidence="1 2" key="1">
    <citation type="journal article" date="2008" name="Nat. Biotechnol.">
        <title>Genome sequencing and analysis of the filamentous fungus Penicillium chrysogenum.</title>
        <authorList>
            <person name="van den Berg M.A."/>
            <person name="Albang R."/>
            <person name="Albermann K."/>
            <person name="Badger J.H."/>
            <person name="Daran J.-M."/>
            <person name="Driessen A.J.M."/>
            <person name="Garcia-Estrada C."/>
            <person name="Fedorova N.D."/>
            <person name="Harris D.M."/>
            <person name="Heijne W.H.M."/>
            <person name="Joardar V.S."/>
            <person name="Kiel J.A.K.W."/>
            <person name="Kovalchuk A."/>
            <person name="Martin J.F."/>
            <person name="Nierman W.C."/>
            <person name="Nijland J.G."/>
            <person name="Pronk J.T."/>
            <person name="Roubos J.A."/>
            <person name="van der Klei I.J."/>
            <person name="van Peij N.N.M.E."/>
            <person name="Veenhuis M."/>
            <person name="von Doehren H."/>
            <person name="Wagner C."/>
            <person name="Wortman J.R."/>
            <person name="Bovenberg R.A.L."/>
        </authorList>
    </citation>
    <scope>NUCLEOTIDE SEQUENCE [LARGE SCALE GENOMIC DNA]</scope>
    <source>
        <strain evidence="2">ATCC 28089 / DSM 1075 / NRRL 1951 / Wisconsin 54-1255</strain>
    </source>
</reference>
<dbReference type="EMBL" id="AM920435">
    <property type="protein sequence ID" value="CAP86201.1"/>
    <property type="molecule type" value="Genomic_DNA"/>
</dbReference>
<dbReference type="HOGENOM" id="CLU_2134344_0_0_1"/>
<evidence type="ECO:0000313" key="2">
    <source>
        <dbReference type="Proteomes" id="UP000000724"/>
    </source>
</evidence>
<evidence type="ECO:0000313" key="1">
    <source>
        <dbReference type="EMBL" id="CAP86201.1"/>
    </source>
</evidence>
<gene>
    <name evidence="1" type="ORF">Pc20g08720</name>
    <name evidence="1" type="ORF">PCH_Pc20g08720</name>
</gene>
<keyword evidence="2" id="KW-1185">Reference proteome</keyword>
<sequence length="113" mass="12540">MDKLTPPPQSEKDSSLVYLDLSDTDPISDYKIDPKSPPTLLSTNPTIPALLSTNPTIPALLNTNPTIPTLLITSIYSKFTKTDKSLGFTITGSIFYIGFCFIRDEKDDSYENY</sequence>
<dbReference type="AlphaFoldDB" id="B6HEZ6"/>